<reference evidence="2 3" key="1">
    <citation type="submission" date="2016-10" db="EMBL/GenBank/DDBJ databases">
        <authorList>
            <person name="de Groot N.N."/>
        </authorList>
    </citation>
    <scope>NUCLEOTIDE SEQUENCE [LARGE SCALE GENOMIC DNA]</scope>
    <source>
        <strain evidence="2 3">DSM 21800</strain>
    </source>
</reference>
<dbReference type="OrthoDB" id="5146042at2"/>
<sequence>MYARYQPSVEVRRLAELQDGVLTREQALGLGVSRHVLQRLVTQGRWQRPLPGVLLTHDQAASWNANAWAGVLHAGAGARLGGYAAAYLGKLVDDPPAKITVLLPHDRGRASCPPWQFVRERSGVRQPGSIGSLPRTTIDDTVLDLASDRFRDGRRQTPVHWVTTAVQRNLTTPARLRRAVNARARLVGRHELMALLADTDAGAESPLEVCYLNDVERAHGLPVGERQVRVDQRGVRRRRDVRYRKYRLLVELDGELGHAGTARFRDFIRDNAALLDGEATLRYGWHDVTQQGCAVALQVAEMLIRGGWTGTPTRCAHCPTGSVRAKG</sequence>
<dbReference type="InterPro" id="IPR025159">
    <property type="entry name" value="AbiEi_N"/>
</dbReference>
<accession>A0A1H1V771</accession>
<dbReference type="STRING" id="630515.SAMN04489812_3079"/>
<keyword evidence="3" id="KW-1185">Reference proteome</keyword>
<evidence type="ECO:0000313" key="3">
    <source>
        <dbReference type="Proteomes" id="UP000199103"/>
    </source>
</evidence>
<name>A0A1H1V771_9ACTN</name>
<proteinExistence type="predicted"/>
<feature type="domain" description="AbiEi antitoxin N-terminal" evidence="1">
    <location>
        <begin position="11"/>
        <end position="53"/>
    </location>
</feature>
<gene>
    <name evidence="2" type="ORF">SAMN04489812_3079</name>
</gene>
<dbReference type="EMBL" id="LT629772">
    <property type="protein sequence ID" value="SDS80119.1"/>
    <property type="molecule type" value="Genomic_DNA"/>
</dbReference>
<dbReference type="RefSeq" id="WP_091526154.1">
    <property type="nucleotide sequence ID" value="NZ_LT629772.1"/>
</dbReference>
<dbReference type="Proteomes" id="UP000199103">
    <property type="component" value="Chromosome I"/>
</dbReference>
<dbReference type="AlphaFoldDB" id="A0A1H1V771"/>
<evidence type="ECO:0000259" key="1">
    <source>
        <dbReference type="Pfam" id="PF13338"/>
    </source>
</evidence>
<evidence type="ECO:0000313" key="2">
    <source>
        <dbReference type="EMBL" id="SDS80119.1"/>
    </source>
</evidence>
<dbReference type="Pfam" id="PF13338">
    <property type="entry name" value="AbiEi_4"/>
    <property type="match status" value="1"/>
</dbReference>
<protein>
    <submittedName>
        <fullName evidence="2">Transcriptional regulator, AbiEi antitoxin, Type IV TA system</fullName>
    </submittedName>
</protein>
<organism evidence="2 3">
    <name type="scientific">Microlunatus soli</name>
    <dbReference type="NCBI Taxonomy" id="630515"/>
    <lineage>
        <taxon>Bacteria</taxon>
        <taxon>Bacillati</taxon>
        <taxon>Actinomycetota</taxon>
        <taxon>Actinomycetes</taxon>
        <taxon>Propionibacteriales</taxon>
        <taxon>Propionibacteriaceae</taxon>
        <taxon>Microlunatus</taxon>
    </lineage>
</organism>